<dbReference type="Pfam" id="PF00440">
    <property type="entry name" value="TetR_N"/>
    <property type="match status" value="1"/>
</dbReference>
<dbReference type="InterPro" id="IPR036271">
    <property type="entry name" value="Tet_transcr_reg_TetR-rel_C_sf"/>
</dbReference>
<evidence type="ECO:0000256" key="1">
    <source>
        <dbReference type="ARBA" id="ARBA00023015"/>
    </source>
</evidence>
<name>A0ABS4TT48_9PSEU</name>
<sequence>MPHGPAQDRGEKAGFAVTKQARSEQTRVHLLAAAAELLRRDGYEACSMTGISQAAGVTKGGLYFHYSSKDEMCDAVQAEAITVLHAFIKKQDAREPSAVRRLIYLTHALMRWLGDEAVVGASFRMAREMGERHGRFLAFSRAWYAQVQRYINDAEELGELDKSAPLDISALLIAVMCVGAEAMMSTRTGDRDMEPVKAVAGMWELVKPGLIGARGGHALPGVIA</sequence>
<gene>
    <name evidence="6" type="ORF">JOF56_007525</name>
</gene>
<dbReference type="SUPFAM" id="SSF46689">
    <property type="entry name" value="Homeodomain-like"/>
    <property type="match status" value="1"/>
</dbReference>
<evidence type="ECO:0000256" key="4">
    <source>
        <dbReference type="PROSITE-ProRule" id="PRU00335"/>
    </source>
</evidence>
<reference evidence="6 7" key="1">
    <citation type="submission" date="2021-03" db="EMBL/GenBank/DDBJ databases">
        <title>Sequencing the genomes of 1000 actinobacteria strains.</title>
        <authorList>
            <person name="Klenk H.-P."/>
        </authorList>
    </citation>
    <scope>NUCLEOTIDE SEQUENCE [LARGE SCALE GENOMIC DNA]</scope>
    <source>
        <strain evidence="6 7">DSM 46670</strain>
    </source>
</reference>
<dbReference type="NCBIfam" id="NF041196">
    <property type="entry name" value="ScbR_bind_reg"/>
    <property type="match status" value="1"/>
</dbReference>
<accession>A0ABS4TT48</accession>
<dbReference type="Proteomes" id="UP001519332">
    <property type="component" value="Unassembled WGS sequence"/>
</dbReference>
<keyword evidence="3" id="KW-0804">Transcription</keyword>
<dbReference type="PANTHER" id="PTHR30055">
    <property type="entry name" value="HTH-TYPE TRANSCRIPTIONAL REGULATOR RUTR"/>
    <property type="match status" value="1"/>
</dbReference>
<dbReference type="PRINTS" id="PR00455">
    <property type="entry name" value="HTHTETR"/>
</dbReference>
<keyword evidence="7" id="KW-1185">Reference proteome</keyword>
<proteinExistence type="predicted"/>
<dbReference type="InterPro" id="IPR009057">
    <property type="entry name" value="Homeodomain-like_sf"/>
</dbReference>
<dbReference type="Gene3D" id="1.10.357.10">
    <property type="entry name" value="Tetracycline Repressor, domain 2"/>
    <property type="match status" value="1"/>
</dbReference>
<keyword evidence="2 4" id="KW-0238">DNA-binding</keyword>
<keyword evidence="1" id="KW-0805">Transcription regulation</keyword>
<dbReference type="PROSITE" id="PS50977">
    <property type="entry name" value="HTH_TETR_2"/>
    <property type="match status" value="1"/>
</dbReference>
<organism evidence="6 7">
    <name type="scientific">Kibdelosporangium banguiense</name>
    <dbReference type="NCBI Taxonomy" id="1365924"/>
    <lineage>
        <taxon>Bacteria</taxon>
        <taxon>Bacillati</taxon>
        <taxon>Actinomycetota</taxon>
        <taxon>Actinomycetes</taxon>
        <taxon>Pseudonocardiales</taxon>
        <taxon>Pseudonocardiaceae</taxon>
        <taxon>Kibdelosporangium</taxon>
    </lineage>
</organism>
<evidence type="ECO:0000256" key="3">
    <source>
        <dbReference type="ARBA" id="ARBA00023163"/>
    </source>
</evidence>
<dbReference type="RefSeq" id="WP_307855426.1">
    <property type="nucleotide sequence ID" value="NZ_JAGINW010000001.1"/>
</dbReference>
<evidence type="ECO:0000313" key="7">
    <source>
        <dbReference type="Proteomes" id="UP001519332"/>
    </source>
</evidence>
<dbReference type="PANTHER" id="PTHR30055:SF234">
    <property type="entry name" value="HTH-TYPE TRANSCRIPTIONAL REGULATOR BETI"/>
    <property type="match status" value="1"/>
</dbReference>
<feature type="DNA-binding region" description="H-T-H motif" evidence="4">
    <location>
        <begin position="47"/>
        <end position="66"/>
    </location>
</feature>
<dbReference type="InterPro" id="IPR047923">
    <property type="entry name" value="ArpA-like"/>
</dbReference>
<dbReference type="EMBL" id="JAGINW010000001">
    <property type="protein sequence ID" value="MBP2327140.1"/>
    <property type="molecule type" value="Genomic_DNA"/>
</dbReference>
<protein>
    <submittedName>
        <fullName evidence="6">AcrR family transcriptional regulator</fullName>
    </submittedName>
</protein>
<dbReference type="InterPro" id="IPR001647">
    <property type="entry name" value="HTH_TetR"/>
</dbReference>
<feature type="domain" description="HTH tetR-type" evidence="5">
    <location>
        <begin position="24"/>
        <end position="84"/>
    </location>
</feature>
<evidence type="ECO:0000259" key="5">
    <source>
        <dbReference type="PROSITE" id="PS50977"/>
    </source>
</evidence>
<dbReference type="SUPFAM" id="SSF48498">
    <property type="entry name" value="Tetracyclin repressor-like, C-terminal domain"/>
    <property type="match status" value="1"/>
</dbReference>
<evidence type="ECO:0000313" key="6">
    <source>
        <dbReference type="EMBL" id="MBP2327140.1"/>
    </source>
</evidence>
<comment type="caution">
    <text evidence="6">The sequence shown here is derived from an EMBL/GenBank/DDBJ whole genome shotgun (WGS) entry which is preliminary data.</text>
</comment>
<evidence type="ECO:0000256" key="2">
    <source>
        <dbReference type="ARBA" id="ARBA00023125"/>
    </source>
</evidence>
<dbReference type="InterPro" id="IPR050109">
    <property type="entry name" value="HTH-type_TetR-like_transc_reg"/>
</dbReference>